<evidence type="ECO:0000256" key="2">
    <source>
        <dbReference type="SAM" id="MobiDB-lite"/>
    </source>
</evidence>
<dbReference type="EMBL" id="FMJY01000009">
    <property type="protein sequence ID" value="SCO90184.1"/>
    <property type="molecule type" value="Genomic_DNA"/>
</dbReference>
<dbReference type="VEuPathDB" id="FungiDB:FOMG_11497"/>
<sequence>MATAQLSALQDIEATQKSLRMSQYGGRMSNQFVDEVKGAALFQFNWGELLGAAPTAIAMMCACYVAASNEEAKKISLKDSVPTNGFQYLTNRRDPTLRASLLDVCNSGGQEAFGIAGTRMENLKQLSLSILNEHIPGLFKHLEICTESEDNLDDMRRALKRFGSTANSCAKYAAEIHLAFSKWSKMVIELHTAAEQESGTTARQASKTDLDKQLADIEKTFADKRTKSSDEEVKRMEKSLEKAEKRLDRALDNVPGPWATVLQSAASSFAQALPAITAAALPIALASANPLGAAAGGVLGQTRAPVVLQPNGPAQQPAGSSVANGVQPSSQPLANDPASAAAYQSAYLFTAFFAFLGGDDKDIDWTKFEAPEANAEGEDASTKQSGVVWLLGQLQGELADVPKTETEAAKKLATAFTHAISVANEIKQHLEKGSSLKSERASAEVINKWKAAVKAAKNDVLTLSAASGSTASVNSPNPFTRFNVDVPKPDLSAQTAQLNGAMQGVQIAQNAVDAAQANYDSAIKKQEEAAAAMLAVELKLKTLNDKAKLLENVKAILSDCISVLVDLSIQISKLEKFFSLLSSLIETIILKKTDLLAEEMSVVAERSYRKKVFTMTEIASQTIYTSTLQSKAYFSMLYDITYMYVEMDRDHITPGLSMCNEFSGALHKGTTVQELQERLRVYNEKSGKALRSLIQKKQDEIMAGLKDRARAAIESSKAIEAIMTRKGLAIDTSAKLAIEGGAQVAKEDAKGVLATVPSLTVASRKVNLDTE</sequence>
<organism evidence="3 4">
    <name type="scientific">Fusarium oxysporum</name>
    <name type="common">Fusarium vascular wilt</name>
    <dbReference type="NCBI Taxonomy" id="5507"/>
    <lineage>
        <taxon>Eukaryota</taxon>
        <taxon>Fungi</taxon>
        <taxon>Dikarya</taxon>
        <taxon>Ascomycota</taxon>
        <taxon>Pezizomycotina</taxon>
        <taxon>Sordariomycetes</taxon>
        <taxon>Hypocreomycetidae</taxon>
        <taxon>Hypocreales</taxon>
        <taxon>Nectriaceae</taxon>
        <taxon>Fusarium</taxon>
        <taxon>Fusarium oxysporum species complex</taxon>
    </lineage>
</organism>
<evidence type="ECO:0000256" key="1">
    <source>
        <dbReference type="SAM" id="Coils"/>
    </source>
</evidence>
<dbReference type="VEuPathDB" id="FungiDB:FOZG_07986"/>
<name>A0A2H3TNG6_FUSOX</name>
<dbReference type="OrthoDB" id="5406275at2759"/>
<accession>A0A2H3TNG6</accession>
<evidence type="ECO:0000313" key="4">
    <source>
        <dbReference type="Proteomes" id="UP000219369"/>
    </source>
</evidence>
<dbReference type="AlphaFoldDB" id="A0A2H3TNG6"/>
<feature type="region of interest" description="Disordered" evidence="2">
    <location>
        <begin position="311"/>
        <end position="335"/>
    </location>
</feature>
<dbReference type="Proteomes" id="UP000219369">
    <property type="component" value="Unassembled WGS sequence"/>
</dbReference>
<evidence type="ECO:0000313" key="3">
    <source>
        <dbReference type="EMBL" id="SCO90184.1"/>
    </source>
</evidence>
<reference evidence="4" key="1">
    <citation type="submission" date="2016-09" db="EMBL/GenBank/DDBJ databases">
        <authorList>
            <person name="Guldener U."/>
        </authorList>
    </citation>
    <scope>NUCLEOTIDE SEQUENCE [LARGE SCALE GENOMIC DNA]</scope>
    <source>
        <strain evidence="4">V64-1</strain>
    </source>
</reference>
<dbReference type="PANTHER" id="PTHR33488">
    <property type="entry name" value="ZGC:162509"/>
    <property type="match status" value="1"/>
</dbReference>
<proteinExistence type="predicted"/>
<protein>
    <submittedName>
        <fullName evidence="3">Uncharacterized protein</fullName>
    </submittedName>
</protein>
<gene>
    <name evidence="3" type="ORF">FRV6_14312</name>
</gene>
<dbReference type="PANTHER" id="PTHR33488:SF2">
    <property type="entry name" value="EARLY ENDOSOME ANTIGEN 1-LIKE"/>
    <property type="match status" value="1"/>
</dbReference>
<feature type="coiled-coil region" evidence="1">
    <location>
        <begin position="505"/>
        <end position="553"/>
    </location>
</feature>
<feature type="compositionally biased region" description="Polar residues" evidence="2">
    <location>
        <begin position="312"/>
        <end position="333"/>
    </location>
</feature>
<keyword evidence="1" id="KW-0175">Coiled coil</keyword>
<feature type="coiled-coil region" evidence="1">
    <location>
        <begin position="226"/>
        <end position="253"/>
    </location>
</feature>